<feature type="non-terminal residue" evidence="1">
    <location>
        <position position="223"/>
    </location>
</feature>
<protein>
    <recommendedName>
        <fullName evidence="3">IS4 family transposase</fullName>
    </recommendedName>
</protein>
<reference evidence="1 2" key="1">
    <citation type="submission" date="2024-08" db="EMBL/GenBank/DDBJ databases">
        <title>Oceanimonas smirnovii Genome sequencing and assembly.</title>
        <authorList>
            <person name="Tang B."/>
        </authorList>
    </citation>
    <scope>NUCLEOTIDE SEQUENCE [LARGE SCALE GENOMIC DNA]</scope>
    <source>
        <strain evidence="1 2">OS2020-119</strain>
    </source>
</reference>
<evidence type="ECO:0000313" key="2">
    <source>
        <dbReference type="Proteomes" id="UP001610706"/>
    </source>
</evidence>
<keyword evidence="2" id="KW-1185">Reference proteome</keyword>
<organism evidence="1 2">
    <name type="scientific">Oceanimonas smirnovii</name>
    <dbReference type="NCBI Taxonomy" id="264574"/>
    <lineage>
        <taxon>Bacteria</taxon>
        <taxon>Pseudomonadati</taxon>
        <taxon>Pseudomonadota</taxon>
        <taxon>Gammaproteobacteria</taxon>
        <taxon>Aeromonadales</taxon>
        <taxon>Aeromonadaceae</taxon>
        <taxon>Oceanimonas</taxon>
    </lineage>
</organism>
<name>A0ABW7P4Z9_9GAMM</name>
<dbReference type="PANTHER" id="PTHR35404:SF8">
    <property type="entry name" value="TRANSPOSASE OF TN10"/>
    <property type="match status" value="1"/>
</dbReference>
<dbReference type="InterPro" id="IPR012337">
    <property type="entry name" value="RNaseH-like_sf"/>
</dbReference>
<evidence type="ECO:0008006" key="3">
    <source>
        <dbReference type="Google" id="ProtNLM"/>
    </source>
</evidence>
<dbReference type="SUPFAM" id="SSF53098">
    <property type="entry name" value="Ribonuclease H-like"/>
    <property type="match status" value="1"/>
</dbReference>
<gene>
    <name evidence="1" type="ORF">AB9R89_14735</name>
</gene>
<dbReference type="EMBL" id="JBGFTR010000039">
    <property type="protein sequence ID" value="MFH7566563.1"/>
    <property type="molecule type" value="Genomic_DNA"/>
</dbReference>
<comment type="caution">
    <text evidence="1">The sequence shown here is derived from an EMBL/GenBank/DDBJ whole genome shotgun (WGS) entry which is preliminary data.</text>
</comment>
<dbReference type="Proteomes" id="UP001610706">
    <property type="component" value="Unassembled WGS sequence"/>
</dbReference>
<evidence type="ECO:0000313" key="1">
    <source>
        <dbReference type="EMBL" id="MFH7566563.1"/>
    </source>
</evidence>
<dbReference type="PANTHER" id="PTHR35404">
    <property type="entry name" value="TRANSPOSASE OF TN10"/>
    <property type="match status" value="1"/>
</dbReference>
<accession>A0ABW7P4Z9</accession>
<sequence>MITSASISEYLQDIFGQDMHAKRVLSLANATLGVIESSSLAIHAIGNGLALANGLERKYAIKQVDRLLSNTKLNVWSLFDDWVPYIVAERKEIVVSMDWTEFDADDHSSIVLSMQTSHGRNTPLLWKTHRKSLLKGKRNDHEDELLWKLKRALPEDVRVTVVAVRGFGDTALFALLEDQLEFDYLIRFKGNILLGPVGVIWQQFSGHILKQLLAALIHSPTDS</sequence>
<proteinExistence type="predicted"/>